<dbReference type="EMBL" id="CP028160">
    <property type="protein sequence ID" value="AWN65839.1"/>
    <property type="molecule type" value="Genomic_DNA"/>
</dbReference>
<sequence length="410" mass="47828">MAKSLDNNEIKKYLEQSKFLISDGYGPGIPIFLSKGIHVVDFFNQLFTCALLESNINYKKFNCQQLISKTDFENLYSHINDYSGEVLSFGDNMLMSDPLAQTLKEIKKNIETNGEVNLLTISSIFRNKSRGLIPLFKDRNIFPVVQLDQGINDYDFENNLTSLKKLYYNFYESIGIKILFLEAKEVPEYAEYELYFLSSLDNNFTKLGMIYKLSKKFNLNYGITSQVSLVNSGFSGKTLFMSIKNFSEAYNKNCLPPYLIASKILLVFDDLSRKDEIEDELDKTGITYVSQLHNKKSFQSWKDSEMFYFILVHKFFTLHERNGQVYEFDNLYELLKYLENNLRDSLNQSFMHSSEKLQCNLEGKTKNVCLNCWRGDYYGLILLEAPKQCERCGRDIDRAIFTENSNKRFY</sequence>
<name>A0A2Z3KPC2_LACLL</name>
<dbReference type="GeneID" id="89633432"/>
<protein>
    <submittedName>
        <fullName evidence="1">Uncharacterized protein</fullName>
    </submittedName>
</protein>
<dbReference type="Proteomes" id="UP000245919">
    <property type="component" value="Chromosome"/>
</dbReference>
<dbReference type="AlphaFoldDB" id="A0A2Z3KPC2"/>
<evidence type="ECO:0000313" key="1">
    <source>
        <dbReference type="EMBL" id="AWN65839.1"/>
    </source>
</evidence>
<evidence type="ECO:0000313" key="2">
    <source>
        <dbReference type="Proteomes" id="UP000245919"/>
    </source>
</evidence>
<dbReference type="RefSeq" id="WP_085625115.1">
    <property type="nucleotide sequence ID" value="NZ_CP028160.1"/>
</dbReference>
<organism evidence="1 2">
    <name type="scientific">Lactococcus lactis subsp. lactis</name>
    <name type="common">Streptococcus lactis</name>
    <dbReference type="NCBI Taxonomy" id="1360"/>
    <lineage>
        <taxon>Bacteria</taxon>
        <taxon>Bacillati</taxon>
        <taxon>Bacillota</taxon>
        <taxon>Bacilli</taxon>
        <taxon>Lactobacillales</taxon>
        <taxon>Streptococcaceae</taxon>
        <taxon>Lactococcus</taxon>
    </lineage>
</organism>
<proteinExistence type="predicted"/>
<reference evidence="1 2" key="1">
    <citation type="submission" date="2018-03" db="EMBL/GenBank/DDBJ databases">
        <title>Genome sequence of Lactococcus lactis strain 14B4 from almond drupe.</title>
        <authorList>
            <person name="Tran T.D."/>
            <person name="McGarvey J.A."/>
            <person name="Huynh S."/>
            <person name="Parker C.T."/>
        </authorList>
    </citation>
    <scope>NUCLEOTIDE SEQUENCE [LARGE SCALE GENOMIC DNA]</scope>
    <source>
        <strain evidence="1 2">14B4</strain>
    </source>
</reference>
<gene>
    <name evidence="1" type="ORF">LL14B4_06490</name>
</gene>
<accession>A0A2Z3KPC2</accession>